<keyword evidence="4" id="KW-0732">Signal</keyword>
<feature type="signal peptide" evidence="4">
    <location>
        <begin position="1"/>
        <end position="15"/>
    </location>
</feature>
<evidence type="ECO:0000256" key="1">
    <source>
        <dbReference type="ARBA" id="ARBA00005234"/>
    </source>
</evidence>
<evidence type="ECO:0000313" key="6">
    <source>
        <dbReference type="EMBL" id="CAA3015632.1"/>
    </source>
</evidence>
<dbReference type="GO" id="GO:0008234">
    <property type="term" value="F:cysteine-type peptidase activity"/>
    <property type="evidence" value="ECO:0007669"/>
    <property type="project" value="InterPro"/>
</dbReference>
<dbReference type="EMBL" id="CACTIH010007561">
    <property type="protein sequence ID" value="CAA3015632.1"/>
    <property type="molecule type" value="Genomic_DNA"/>
</dbReference>
<comment type="caution">
    <text evidence="6">The sequence shown here is derived from an EMBL/GenBank/DDBJ whole genome shotgun (WGS) entry which is preliminary data.</text>
</comment>
<protein>
    <submittedName>
        <fullName evidence="6">Sentrin-specific protease 1-like</fullName>
    </submittedName>
</protein>
<dbReference type="InterPro" id="IPR038765">
    <property type="entry name" value="Papain-like_cys_pep_sf"/>
</dbReference>
<dbReference type="Gene3D" id="3.40.395.10">
    <property type="entry name" value="Adenoviral Proteinase, Chain A"/>
    <property type="match status" value="1"/>
</dbReference>
<dbReference type="OrthoDB" id="693742at2759"/>
<evidence type="ECO:0000256" key="2">
    <source>
        <dbReference type="ARBA" id="ARBA00022670"/>
    </source>
</evidence>
<dbReference type="Pfam" id="PF02902">
    <property type="entry name" value="Peptidase_C48"/>
    <property type="match status" value="1"/>
</dbReference>
<proteinExistence type="inferred from homology"/>
<evidence type="ECO:0000256" key="3">
    <source>
        <dbReference type="ARBA" id="ARBA00022801"/>
    </source>
</evidence>
<evidence type="ECO:0000313" key="7">
    <source>
        <dbReference type="Proteomes" id="UP000594638"/>
    </source>
</evidence>
<dbReference type="Proteomes" id="UP000594638">
    <property type="component" value="Unassembled WGS sequence"/>
</dbReference>
<gene>
    <name evidence="6" type="ORF">OLEA9_A098693</name>
</gene>
<reference evidence="6 7" key="1">
    <citation type="submission" date="2019-12" db="EMBL/GenBank/DDBJ databases">
        <authorList>
            <person name="Alioto T."/>
            <person name="Alioto T."/>
            <person name="Gomez Garrido J."/>
        </authorList>
    </citation>
    <scope>NUCLEOTIDE SEQUENCE [LARGE SCALE GENOMIC DNA]</scope>
</reference>
<evidence type="ECO:0000256" key="4">
    <source>
        <dbReference type="SAM" id="SignalP"/>
    </source>
</evidence>
<comment type="similarity">
    <text evidence="1">Belongs to the peptidase C48 family.</text>
</comment>
<dbReference type="SUPFAM" id="SSF54001">
    <property type="entry name" value="Cysteine proteinases"/>
    <property type="match status" value="1"/>
</dbReference>
<feature type="domain" description="Ubiquitin-like protease family profile" evidence="5">
    <location>
        <begin position="410"/>
        <end position="506"/>
    </location>
</feature>
<sequence>MFTVWNAILIGVGSSQLQLFNPCGNSDDRICSGSYEGSGVIEVHIEGRFASHQDKNDNDVLSYVLLKDMERKPAKYPIIIDVAEAEIDNTSITVPVNAHSIEIKSHMSSSNEGKTNKMDDIVQMQACIKSDLMDIRMNLQFLSESASIMISSAMDEIIRWSGNRTSECGVGQTEAPGVGDQEHHVAGGFDKAHEVENMVPNVDRKGKGKMDPCDDLLFSLEPPSLDLGIEFIPSKVLHSEETQKSVDSIISDVLTATKTVENEERGKLFKHDDNIVVFEDYKDNVDEVDKSTFMGWFQRGYKPKNMKKFSEEDDAIKPAFLIGSFPVGHKTWFREFINSESSMSGAHMDAYFYFIRQIAKLGKNMKYRVTTTNSWFHIKIKDIFPTFMKDLNVLMSEPSLLEVVTGKSYHDWKILQGIEPYVKVLPALMNTLGISKKDPDYHEPEAKELKVIVDNTLPQQTNGHDCGIFVVLYALYLIRGGRCSIPKKFDASKFRMDIATLLYKHRHVYTKKVNRPMKGEALIIE</sequence>
<keyword evidence="3" id="KW-0378">Hydrolase</keyword>
<keyword evidence="2 6" id="KW-0645">Protease</keyword>
<feature type="chain" id="PRO_5035836977" evidence="4">
    <location>
        <begin position="16"/>
        <end position="525"/>
    </location>
</feature>
<dbReference type="GO" id="GO:0006508">
    <property type="term" value="P:proteolysis"/>
    <property type="evidence" value="ECO:0007669"/>
    <property type="project" value="UniProtKB-KW"/>
</dbReference>
<evidence type="ECO:0000259" key="5">
    <source>
        <dbReference type="Pfam" id="PF02902"/>
    </source>
</evidence>
<dbReference type="AlphaFoldDB" id="A0A8S0UBS1"/>
<dbReference type="InterPro" id="IPR003653">
    <property type="entry name" value="Peptidase_C48_C"/>
</dbReference>
<keyword evidence="7" id="KW-1185">Reference proteome</keyword>
<name>A0A8S0UBS1_OLEEU</name>
<accession>A0A8S0UBS1</accession>
<organism evidence="6 7">
    <name type="scientific">Olea europaea subsp. europaea</name>
    <dbReference type="NCBI Taxonomy" id="158383"/>
    <lineage>
        <taxon>Eukaryota</taxon>
        <taxon>Viridiplantae</taxon>
        <taxon>Streptophyta</taxon>
        <taxon>Embryophyta</taxon>
        <taxon>Tracheophyta</taxon>
        <taxon>Spermatophyta</taxon>
        <taxon>Magnoliopsida</taxon>
        <taxon>eudicotyledons</taxon>
        <taxon>Gunneridae</taxon>
        <taxon>Pentapetalae</taxon>
        <taxon>asterids</taxon>
        <taxon>lamiids</taxon>
        <taxon>Lamiales</taxon>
        <taxon>Oleaceae</taxon>
        <taxon>Oleeae</taxon>
        <taxon>Olea</taxon>
    </lineage>
</organism>
<dbReference type="Gramene" id="OE9A098693T1">
    <property type="protein sequence ID" value="OE9A098693C1"/>
    <property type="gene ID" value="OE9A098693"/>
</dbReference>